<evidence type="ECO:0000256" key="1">
    <source>
        <dbReference type="SAM" id="MobiDB-lite"/>
    </source>
</evidence>
<sequence length="113" mass="12792">MDKRTSEKLKNNHYISSCVLPSEILNLRYDEHLTIVGSYNTGARNIEIIEVTTSVLVVTKFKGYNNIHQGDQANDDEEEKEDDCHDGDDDKENGKNATPFVPDFLATFCQPIN</sequence>
<dbReference type="GeneID" id="20201572"/>
<reference evidence="3" key="3">
    <citation type="submission" date="2015-06" db="UniProtKB">
        <authorList>
            <consortium name="EnsemblMetazoa"/>
        </authorList>
    </citation>
    <scope>IDENTIFICATION</scope>
</reference>
<evidence type="ECO:0000313" key="2">
    <source>
        <dbReference type="EMBL" id="ESO11655.1"/>
    </source>
</evidence>
<proteinExistence type="predicted"/>
<name>T1EYC2_HELRO</name>
<keyword evidence="4" id="KW-1185">Reference proteome</keyword>
<feature type="compositionally biased region" description="Acidic residues" evidence="1">
    <location>
        <begin position="73"/>
        <end position="91"/>
    </location>
</feature>
<dbReference type="Proteomes" id="UP000015101">
    <property type="component" value="Unassembled WGS sequence"/>
</dbReference>
<gene>
    <name evidence="3" type="primary">20201572</name>
    <name evidence="2" type="ORF">HELRODRAFT_166669</name>
</gene>
<feature type="region of interest" description="Disordered" evidence="1">
    <location>
        <begin position="66"/>
        <end position="99"/>
    </location>
</feature>
<evidence type="ECO:0000313" key="4">
    <source>
        <dbReference type="Proteomes" id="UP000015101"/>
    </source>
</evidence>
<dbReference type="EnsemblMetazoa" id="HelroT166669">
    <property type="protein sequence ID" value="HelroP166669"/>
    <property type="gene ID" value="HelroG166669"/>
</dbReference>
<protein>
    <submittedName>
        <fullName evidence="2 3">Uncharacterized protein</fullName>
    </submittedName>
</protein>
<accession>T1EYC2</accession>
<dbReference type="AlphaFoldDB" id="T1EYC2"/>
<dbReference type="RefSeq" id="XP_009010143.1">
    <property type="nucleotide sequence ID" value="XM_009011895.1"/>
</dbReference>
<reference evidence="4" key="1">
    <citation type="submission" date="2012-12" db="EMBL/GenBank/DDBJ databases">
        <authorList>
            <person name="Hellsten U."/>
            <person name="Grimwood J."/>
            <person name="Chapman J.A."/>
            <person name="Shapiro H."/>
            <person name="Aerts A."/>
            <person name="Otillar R.P."/>
            <person name="Terry A.Y."/>
            <person name="Boore J.L."/>
            <person name="Simakov O."/>
            <person name="Marletaz F."/>
            <person name="Cho S.-J."/>
            <person name="Edsinger-Gonzales E."/>
            <person name="Havlak P."/>
            <person name="Kuo D.-H."/>
            <person name="Larsson T."/>
            <person name="Lv J."/>
            <person name="Arendt D."/>
            <person name="Savage R."/>
            <person name="Osoegawa K."/>
            <person name="de Jong P."/>
            <person name="Lindberg D.R."/>
            <person name="Seaver E.C."/>
            <person name="Weisblat D.A."/>
            <person name="Putnam N.H."/>
            <person name="Grigoriev I.V."/>
            <person name="Rokhsar D.S."/>
        </authorList>
    </citation>
    <scope>NUCLEOTIDE SEQUENCE</scope>
</reference>
<dbReference type="KEGG" id="hro:HELRODRAFT_166669"/>
<dbReference type="EMBL" id="AMQM01002506">
    <property type="status" value="NOT_ANNOTATED_CDS"/>
    <property type="molecule type" value="Genomic_DNA"/>
</dbReference>
<dbReference type="CTD" id="20201572"/>
<dbReference type="HOGENOM" id="CLU_2136144_0_0_1"/>
<dbReference type="InParanoid" id="T1EYC2"/>
<dbReference type="EMBL" id="KB095812">
    <property type="protein sequence ID" value="ESO11655.1"/>
    <property type="molecule type" value="Genomic_DNA"/>
</dbReference>
<evidence type="ECO:0000313" key="3">
    <source>
        <dbReference type="EnsemblMetazoa" id="HelroP166669"/>
    </source>
</evidence>
<reference evidence="2 4" key="2">
    <citation type="journal article" date="2013" name="Nature">
        <title>Insights into bilaterian evolution from three spiralian genomes.</title>
        <authorList>
            <person name="Simakov O."/>
            <person name="Marletaz F."/>
            <person name="Cho S.J."/>
            <person name="Edsinger-Gonzales E."/>
            <person name="Havlak P."/>
            <person name="Hellsten U."/>
            <person name="Kuo D.H."/>
            <person name="Larsson T."/>
            <person name="Lv J."/>
            <person name="Arendt D."/>
            <person name="Savage R."/>
            <person name="Osoegawa K."/>
            <person name="de Jong P."/>
            <person name="Grimwood J."/>
            <person name="Chapman J.A."/>
            <person name="Shapiro H."/>
            <person name="Aerts A."/>
            <person name="Otillar R.P."/>
            <person name="Terry A.Y."/>
            <person name="Boore J.L."/>
            <person name="Grigoriev I.V."/>
            <person name="Lindberg D.R."/>
            <person name="Seaver E.C."/>
            <person name="Weisblat D.A."/>
            <person name="Putnam N.H."/>
            <person name="Rokhsar D.S."/>
        </authorList>
    </citation>
    <scope>NUCLEOTIDE SEQUENCE</scope>
</reference>
<organism evidence="3 4">
    <name type="scientific">Helobdella robusta</name>
    <name type="common">Californian leech</name>
    <dbReference type="NCBI Taxonomy" id="6412"/>
    <lineage>
        <taxon>Eukaryota</taxon>
        <taxon>Metazoa</taxon>
        <taxon>Spiralia</taxon>
        <taxon>Lophotrochozoa</taxon>
        <taxon>Annelida</taxon>
        <taxon>Clitellata</taxon>
        <taxon>Hirudinea</taxon>
        <taxon>Rhynchobdellida</taxon>
        <taxon>Glossiphoniidae</taxon>
        <taxon>Helobdella</taxon>
    </lineage>
</organism>